<protein>
    <submittedName>
        <fullName evidence="3">PH domain-containing protein</fullName>
    </submittedName>
</protein>
<feature type="compositionally biased region" description="Low complexity" evidence="1">
    <location>
        <begin position="83"/>
        <end position="99"/>
    </location>
</feature>
<name>A0ABV7WKK7_9MICO</name>
<proteinExistence type="predicted"/>
<dbReference type="EMBL" id="JBHRWW010000011">
    <property type="protein sequence ID" value="MFC3689648.1"/>
    <property type="molecule type" value="Genomic_DNA"/>
</dbReference>
<accession>A0ABV7WKK7</accession>
<feature type="compositionally biased region" description="Gly residues" evidence="1">
    <location>
        <begin position="100"/>
        <end position="114"/>
    </location>
</feature>
<dbReference type="PANTHER" id="PTHR37938">
    <property type="entry name" value="BLL0215 PROTEIN"/>
    <property type="match status" value="1"/>
</dbReference>
<dbReference type="InterPro" id="IPR005182">
    <property type="entry name" value="YdbS-like_PH"/>
</dbReference>
<feature type="domain" description="YdbS-like PH" evidence="2">
    <location>
        <begin position="252"/>
        <end position="325"/>
    </location>
</feature>
<dbReference type="Pfam" id="PF03703">
    <property type="entry name" value="bPH_2"/>
    <property type="match status" value="1"/>
</dbReference>
<evidence type="ECO:0000259" key="2">
    <source>
        <dbReference type="Pfam" id="PF03703"/>
    </source>
</evidence>
<evidence type="ECO:0000313" key="4">
    <source>
        <dbReference type="Proteomes" id="UP001595685"/>
    </source>
</evidence>
<feature type="compositionally biased region" description="Pro residues" evidence="1">
    <location>
        <begin position="121"/>
        <end position="130"/>
    </location>
</feature>
<keyword evidence="4" id="KW-1185">Reference proteome</keyword>
<dbReference type="Proteomes" id="UP001595685">
    <property type="component" value="Unassembled WGS sequence"/>
</dbReference>
<sequence length="346" mass="36545">MADSRGRGERPPNPVVRHGRVPDPTSVSPVQGARATPPRPGAGTPPREWPGPVLRRLRDPLPDGYAPRFGRRKRERSDPGPRPAGRGPRTVGGSAAAGAAAGGGAGGGGAGAGGAAARAPRPGPPPPPGATVPVDAVLAGGPPPDVDPDLRDTFDDDVTPESVQPLRGPEPGPLSAVRRKLGRSLVPGEHILVAQTRHPVVLAEPVLSSLFVLLGIAGVSPYLGALDIARNALMVVWVVLALRALWAWLQWSNDYFVVTDRRLIRLHGLLDVQRDMMPLTKVTDMAFQRPFWGRPFNYGRFVLESAGADQALRVISYVRDPENVDALIGRQVFARAPYGSGGGPGR</sequence>
<comment type="caution">
    <text evidence="3">The sequence shown here is derived from an EMBL/GenBank/DDBJ whole genome shotgun (WGS) entry which is preliminary data.</text>
</comment>
<reference evidence="4" key="1">
    <citation type="journal article" date="2019" name="Int. J. Syst. Evol. Microbiol.">
        <title>The Global Catalogue of Microorganisms (GCM) 10K type strain sequencing project: providing services to taxonomists for standard genome sequencing and annotation.</title>
        <authorList>
            <consortium name="The Broad Institute Genomics Platform"/>
            <consortium name="The Broad Institute Genome Sequencing Center for Infectious Disease"/>
            <person name="Wu L."/>
            <person name="Ma J."/>
        </authorList>
    </citation>
    <scope>NUCLEOTIDE SEQUENCE [LARGE SCALE GENOMIC DNA]</scope>
    <source>
        <strain evidence="4">NCAIM B.02333</strain>
    </source>
</reference>
<feature type="compositionally biased region" description="Basic and acidic residues" evidence="1">
    <location>
        <begin position="1"/>
        <end position="10"/>
    </location>
</feature>
<dbReference type="PANTHER" id="PTHR37938:SF1">
    <property type="entry name" value="BLL0215 PROTEIN"/>
    <property type="match status" value="1"/>
</dbReference>
<evidence type="ECO:0000256" key="1">
    <source>
        <dbReference type="SAM" id="MobiDB-lite"/>
    </source>
</evidence>
<evidence type="ECO:0000313" key="3">
    <source>
        <dbReference type="EMBL" id="MFC3689648.1"/>
    </source>
</evidence>
<feature type="compositionally biased region" description="Low complexity" evidence="1">
    <location>
        <begin position="32"/>
        <end position="46"/>
    </location>
</feature>
<gene>
    <name evidence="3" type="ORF">ACFOLH_14970</name>
</gene>
<organism evidence="3 4">
    <name type="scientific">Aquipuribacter hungaricus</name>
    <dbReference type="NCBI Taxonomy" id="545624"/>
    <lineage>
        <taxon>Bacteria</taxon>
        <taxon>Bacillati</taxon>
        <taxon>Actinomycetota</taxon>
        <taxon>Actinomycetes</taxon>
        <taxon>Micrococcales</taxon>
        <taxon>Intrasporangiaceae</taxon>
        <taxon>Aquipuribacter</taxon>
    </lineage>
</organism>
<dbReference type="RefSeq" id="WP_376985643.1">
    <property type="nucleotide sequence ID" value="NZ_JBHRWW010000011.1"/>
</dbReference>
<feature type="region of interest" description="Disordered" evidence="1">
    <location>
        <begin position="1"/>
        <end position="174"/>
    </location>
</feature>